<dbReference type="InterPro" id="IPR002051">
    <property type="entry name" value="Haem_Oase"/>
</dbReference>
<evidence type="ECO:0000256" key="2">
    <source>
        <dbReference type="ARBA" id="ARBA00022723"/>
    </source>
</evidence>
<accession>F5RI35</accession>
<keyword evidence="2 5" id="KW-0479">Metal-binding</keyword>
<dbReference type="PANTHER" id="PTHR10720">
    <property type="entry name" value="HEME OXYGENASE"/>
    <property type="match status" value="1"/>
</dbReference>
<evidence type="ECO:0000256" key="5">
    <source>
        <dbReference type="PIRSR" id="PIRSR000343-2"/>
    </source>
</evidence>
<evidence type="ECO:0000256" key="3">
    <source>
        <dbReference type="ARBA" id="ARBA00023004"/>
    </source>
</evidence>
<feature type="binding site" description="axial binding residue" evidence="5">
    <location>
        <position position="6"/>
    </location>
    <ligand>
        <name>heme b</name>
        <dbReference type="ChEBI" id="CHEBI:60344"/>
    </ligand>
    <ligandPart>
        <name>Fe</name>
        <dbReference type="ChEBI" id="CHEBI:18248"/>
    </ligandPart>
</feature>
<dbReference type="STRING" id="1000565.METUNv1_03985"/>
<organism evidence="6 7">
    <name type="scientific">Methyloversatilis universalis (strain ATCC BAA-1314 / DSM 25237 / JCM 13912 / CCUG 52030 / FAM5)</name>
    <dbReference type="NCBI Taxonomy" id="1000565"/>
    <lineage>
        <taxon>Bacteria</taxon>
        <taxon>Pseudomonadati</taxon>
        <taxon>Pseudomonadota</taxon>
        <taxon>Betaproteobacteria</taxon>
        <taxon>Nitrosomonadales</taxon>
        <taxon>Sterolibacteriaceae</taxon>
        <taxon>Methyloversatilis</taxon>
    </lineage>
</organism>
<protein>
    <submittedName>
        <fullName evidence="6">Heme oxygenase</fullName>
    </submittedName>
</protein>
<proteinExistence type="predicted"/>
<keyword evidence="7" id="KW-1185">Reference proteome</keyword>
<comment type="caution">
    <text evidence="6">The sequence shown here is derived from an EMBL/GenBank/DDBJ whole genome shotgun (WGS) entry which is preliminary data.</text>
</comment>
<keyword evidence="1 4" id="KW-0349">Heme</keyword>
<dbReference type="GO" id="GO:0004392">
    <property type="term" value="F:heme oxygenase (decyclizing) activity"/>
    <property type="evidence" value="ECO:0007669"/>
    <property type="project" value="InterPro"/>
</dbReference>
<dbReference type="SUPFAM" id="SSF48613">
    <property type="entry name" value="Heme oxygenase-like"/>
    <property type="match status" value="1"/>
</dbReference>
<dbReference type="AlphaFoldDB" id="F5RI35"/>
<dbReference type="Gene3D" id="1.20.910.10">
    <property type="entry name" value="Heme oxygenase-like"/>
    <property type="match status" value="1"/>
</dbReference>
<dbReference type="EMBL" id="AFHG01000059">
    <property type="protein sequence ID" value="EGK70017.1"/>
    <property type="molecule type" value="Genomic_DNA"/>
</dbReference>
<dbReference type="InterPro" id="IPR016053">
    <property type="entry name" value="Haem_Oase-like"/>
</dbReference>
<feature type="binding site" evidence="4">
    <location>
        <position position="162"/>
    </location>
    <ligand>
        <name>heme b</name>
        <dbReference type="ChEBI" id="CHEBI:60344"/>
    </ligand>
</feature>
<feature type="binding site" evidence="4">
    <location>
        <position position="115"/>
    </location>
    <ligand>
        <name>heme b</name>
        <dbReference type="ChEBI" id="CHEBI:60344"/>
    </ligand>
</feature>
<dbReference type="Proteomes" id="UP000005019">
    <property type="component" value="Unassembled WGS sequence"/>
</dbReference>
<evidence type="ECO:0000256" key="1">
    <source>
        <dbReference type="ARBA" id="ARBA00022617"/>
    </source>
</evidence>
<dbReference type="GO" id="GO:0046872">
    <property type="term" value="F:metal ion binding"/>
    <property type="evidence" value="ECO:0007669"/>
    <property type="project" value="UniProtKB-KW"/>
</dbReference>
<evidence type="ECO:0000313" key="7">
    <source>
        <dbReference type="Proteomes" id="UP000005019"/>
    </source>
</evidence>
<keyword evidence="3 5" id="KW-0408">Iron</keyword>
<name>F5RI35_METUF</name>
<dbReference type="InterPro" id="IPR016084">
    <property type="entry name" value="Haem_Oase-like_multi-hlx"/>
</dbReference>
<gene>
    <name evidence="6" type="ORF">METUNv1_03985</name>
</gene>
<dbReference type="PANTHER" id="PTHR10720:SF0">
    <property type="entry name" value="HEME OXYGENASE"/>
    <property type="match status" value="1"/>
</dbReference>
<dbReference type="PRINTS" id="PR00088">
    <property type="entry name" value="HAEMOXYGNASE"/>
</dbReference>
<dbReference type="PIRSF" id="PIRSF000343">
    <property type="entry name" value="Haem_Oase"/>
    <property type="match status" value="1"/>
</dbReference>
<dbReference type="eggNOG" id="COG5398">
    <property type="taxonomic scope" value="Bacteria"/>
</dbReference>
<dbReference type="GO" id="GO:0006788">
    <property type="term" value="P:heme oxidation"/>
    <property type="evidence" value="ECO:0007669"/>
    <property type="project" value="InterPro"/>
</dbReference>
<sequence>MTAEHHARVERSGPMPALLRGELGRTAYCTLLRNLHPIYRELEAALERHAAHPDLAALELDRLARRAALEADLQTLHGGRDWADALPLVAPAAAYAAHLRALSASWPERLLAHVYVRYLGDLQGGQILQRIVARRFALDGEAGTRFYRFGPDAPADLSARLRAALDRPHLDEATRAAIADEASVAFLRHVDIFEALPVSDAEPLRADG</sequence>
<dbReference type="CDD" id="cd19165">
    <property type="entry name" value="HemeO"/>
    <property type="match status" value="1"/>
</dbReference>
<evidence type="ECO:0000256" key="4">
    <source>
        <dbReference type="PIRSR" id="PIRSR000343-1"/>
    </source>
</evidence>
<reference evidence="6 7" key="1">
    <citation type="journal article" date="2011" name="J. Bacteriol.">
        <title>Genome sequence of Methyloversatilis universalis FAM5T, a methylotrophic representative of the order Rhodocyclales.</title>
        <authorList>
            <person name="Kittichotirat W."/>
            <person name="Good N.M."/>
            <person name="Hall R."/>
            <person name="Bringel F."/>
            <person name="Lajus A."/>
            <person name="Medigue C."/>
            <person name="Smalley N.E."/>
            <person name="Beck D."/>
            <person name="Bumgarner R."/>
            <person name="Vuilleumier S."/>
            <person name="Kalyuzhnaya M.G."/>
        </authorList>
    </citation>
    <scope>NUCLEOTIDE SEQUENCE [LARGE SCALE GENOMIC DNA]</scope>
    <source>
        <strain evidence="7">ATCC BAA-1314 / JCM 13912 / FAM5</strain>
    </source>
</reference>
<evidence type="ECO:0000313" key="6">
    <source>
        <dbReference type="EMBL" id="EGK70017.1"/>
    </source>
</evidence>
<dbReference type="Pfam" id="PF01126">
    <property type="entry name" value="Heme_oxygenase"/>
    <property type="match status" value="1"/>
</dbReference>